<dbReference type="GO" id="GO:0005874">
    <property type="term" value="C:microtubule"/>
    <property type="evidence" value="ECO:0007669"/>
    <property type="project" value="UniProtKB-KW"/>
</dbReference>
<accession>A0A9W6Z0V6</accession>
<evidence type="ECO:0000256" key="2">
    <source>
        <dbReference type="ARBA" id="ARBA00022701"/>
    </source>
</evidence>
<dbReference type="Pfam" id="PF00838">
    <property type="entry name" value="TCTP"/>
    <property type="match status" value="1"/>
</dbReference>
<dbReference type="InterPro" id="IPR034737">
    <property type="entry name" value="TCTP"/>
</dbReference>
<dbReference type="FunFam" id="2.170.150.10:FF:000002">
    <property type="entry name" value="Translationally-controlled tumor protein homolog"/>
    <property type="match status" value="1"/>
</dbReference>
<comment type="caution">
    <text evidence="6">The sequence shown here is derived from an EMBL/GenBank/DDBJ whole genome shotgun (WGS) entry which is preliminary data.</text>
</comment>
<dbReference type="AlphaFoldDB" id="A0A9W6Z0V6"/>
<comment type="similarity">
    <text evidence="4">Belongs to the TCTP family.</text>
</comment>
<evidence type="ECO:0000259" key="5">
    <source>
        <dbReference type="PROSITE" id="PS51797"/>
    </source>
</evidence>
<dbReference type="PANTHER" id="PTHR11991">
    <property type="entry name" value="TRANSLATIONALLY CONTROLLED TUMOR PROTEIN-RELATED"/>
    <property type="match status" value="1"/>
</dbReference>
<dbReference type="PANTHER" id="PTHR11991:SF0">
    <property type="entry name" value="TRANSLATIONALLY-CONTROLLED TUMOR PROTEIN"/>
    <property type="match status" value="1"/>
</dbReference>
<dbReference type="PRINTS" id="PR01653">
    <property type="entry name" value="TCTPROTEIN"/>
</dbReference>
<proteinExistence type="inferred from homology"/>
<dbReference type="GO" id="GO:0005509">
    <property type="term" value="F:calcium ion binding"/>
    <property type="evidence" value="ECO:0007669"/>
    <property type="project" value="TreeGrafter"/>
</dbReference>
<dbReference type="OrthoDB" id="10248936at2759"/>
<comment type="function">
    <text evidence="3">Involved in protein synthesis. Involved in microtubule stabilization.</text>
</comment>
<keyword evidence="2" id="KW-0493">Microtubule</keyword>
<dbReference type="InterPro" id="IPR011057">
    <property type="entry name" value="Mss4-like_sf"/>
</dbReference>
<keyword evidence="7" id="KW-1185">Reference proteome</keyword>
<dbReference type="GO" id="GO:0005737">
    <property type="term" value="C:cytoplasm"/>
    <property type="evidence" value="ECO:0007669"/>
    <property type="project" value="TreeGrafter"/>
</dbReference>
<dbReference type="PROSITE" id="PS01003">
    <property type="entry name" value="TCTP_2"/>
    <property type="match status" value="1"/>
</dbReference>
<dbReference type="SUPFAM" id="SSF51316">
    <property type="entry name" value="Mss4-like"/>
    <property type="match status" value="1"/>
</dbReference>
<dbReference type="Gene3D" id="2.170.150.10">
    <property type="entry name" value="Metal Binding Protein, Guanine Nucleotide Exchange Factor, Chain A"/>
    <property type="match status" value="1"/>
</dbReference>
<dbReference type="InterPro" id="IPR011323">
    <property type="entry name" value="Mss4/transl-control_tumour"/>
</dbReference>
<dbReference type="PROSITE" id="PS01002">
    <property type="entry name" value="TCTP_1"/>
    <property type="match status" value="1"/>
</dbReference>
<name>A0A9W6Z0V6_AMBMO</name>
<sequence length="169" mass="18920">MLIFKDIISNDELLSDAYDVKEVDGAIYEADCTMIKVKAGADVDIGANPSAEGGDDDDAEDGVETVNNVVYSFRLQQTSFDKKSFLVYIKGYMKKVKAYLAEHNPDQVEAFEKGATKYVKKVVGSFKDWEFFTGESMDPDAMIVLLNYREDGTTPYVAIWKHGVTEEKI</sequence>
<gene>
    <name evidence="6" type="ORF">Amon01_000619700</name>
</gene>
<evidence type="ECO:0000256" key="4">
    <source>
        <dbReference type="PROSITE-ProRule" id="PRU01133"/>
    </source>
</evidence>
<dbReference type="InterPro" id="IPR018105">
    <property type="entry name" value="Translational_control_tumour_p"/>
</dbReference>
<evidence type="ECO:0000256" key="1">
    <source>
        <dbReference type="ARBA" id="ARBA00014759"/>
    </source>
</evidence>
<dbReference type="InterPro" id="IPR018103">
    <property type="entry name" value="Translation_control_tumour_CS"/>
</dbReference>
<dbReference type="PROSITE" id="PS51797">
    <property type="entry name" value="TCTP_3"/>
    <property type="match status" value="1"/>
</dbReference>
<organism evidence="6 7">
    <name type="scientific">Ambrosiozyma monospora</name>
    <name type="common">Yeast</name>
    <name type="synonym">Endomycopsis monosporus</name>
    <dbReference type="NCBI Taxonomy" id="43982"/>
    <lineage>
        <taxon>Eukaryota</taxon>
        <taxon>Fungi</taxon>
        <taxon>Dikarya</taxon>
        <taxon>Ascomycota</taxon>
        <taxon>Saccharomycotina</taxon>
        <taxon>Pichiomycetes</taxon>
        <taxon>Pichiales</taxon>
        <taxon>Pichiaceae</taxon>
        <taxon>Ambrosiozyma</taxon>
    </lineage>
</organism>
<reference evidence="6" key="1">
    <citation type="submission" date="2023-04" db="EMBL/GenBank/DDBJ databases">
        <title>Ambrosiozyma monospora NBRC 1965.</title>
        <authorList>
            <person name="Ichikawa N."/>
            <person name="Sato H."/>
            <person name="Tonouchi N."/>
        </authorList>
    </citation>
    <scope>NUCLEOTIDE SEQUENCE</scope>
    <source>
        <strain evidence="6">NBRC 1965</strain>
    </source>
</reference>
<evidence type="ECO:0000313" key="7">
    <source>
        <dbReference type="Proteomes" id="UP001165063"/>
    </source>
</evidence>
<dbReference type="EMBL" id="BSXU01003823">
    <property type="protein sequence ID" value="GMG40445.1"/>
    <property type="molecule type" value="Genomic_DNA"/>
</dbReference>
<feature type="domain" description="TCTP" evidence="5">
    <location>
        <begin position="1"/>
        <end position="169"/>
    </location>
</feature>
<protein>
    <recommendedName>
        <fullName evidence="1">Translationally-controlled tumor protein homolog</fullName>
    </recommendedName>
</protein>
<evidence type="ECO:0000256" key="3">
    <source>
        <dbReference type="ARBA" id="ARBA00024683"/>
    </source>
</evidence>
<evidence type="ECO:0000313" key="6">
    <source>
        <dbReference type="EMBL" id="GMG40445.1"/>
    </source>
</evidence>
<dbReference type="Proteomes" id="UP001165063">
    <property type="component" value="Unassembled WGS sequence"/>
</dbReference>